<proteinExistence type="predicted"/>
<dbReference type="EMBL" id="KZ308267">
    <property type="protein sequence ID" value="KAG8226119.1"/>
    <property type="molecule type" value="Genomic_DNA"/>
</dbReference>
<comment type="caution">
    <text evidence="1">The sequence shown here is derived from an EMBL/GenBank/DDBJ whole genome shotgun (WGS) entry which is preliminary data.</text>
</comment>
<evidence type="ECO:0000313" key="2">
    <source>
        <dbReference type="Proteomes" id="UP000792457"/>
    </source>
</evidence>
<evidence type="ECO:0000313" key="1">
    <source>
        <dbReference type="EMBL" id="KAG8226119.1"/>
    </source>
</evidence>
<name>A0A8K0K0S2_LADFU</name>
<gene>
    <name evidence="1" type="ORF">J437_LFUL006749</name>
</gene>
<reference evidence="1" key="1">
    <citation type="submission" date="2013-04" db="EMBL/GenBank/DDBJ databases">
        <authorList>
            <person name="Qu J."/>
            <person name="Murali S.C."/>
            <person name="Bandaranaike D."/>
            <person name="Bellair M."/>
            <person name="Blankenburg K."/>
            <person name="Chao H."/>
            <person name="Dinh H."/>
            <person name="Doddapaneni H."/>
            <person name="Downs B."/>
            <person name="Dugan-Rocha S."/>
            <person name="Elkadiri S."/>
            <person name="Gnanaolivu R.D."/>
            <person name="Hernandez B."/>
            <person name="Javaid M."/>
            <person name="Jayaseelan J.C."/>
            <person name="Lee S."/>
            <person name="Li M."/>
            <person name="Ming W."/>
            <person name="Munidasa M."/>
            <person name="Muniz J."/>
            <person name="Nguyen L."/>
            <person name="Ongeri F."/>
            <person name="Osuji N."/>
            <person name="Pu L.-L."/>
            <person name="Puazo M."/>
            <person name="Qu C."/>
            <person name="Quiroz J."/>
            <person name="Raj R."/>
            <person name="Weissenberger G."/>
            <person name="Xin Y."/>
            <person name="Zou X."/>
            <person name="Han Y."/>
            <person name="Richards S."/>
            <person name="Worley K."/>
            <person name="Muzny D."/>
            <person name="Gibbs R."/>
        </authorList>
    </citation>
    <scope>NUCLEOTIDE SEQUENCE</scope>
    <source>
        <strain evidence="1">Sampled in the wild</strain>
    </source>
</reference>
<dbReference type="AlphaFoldDB" id="A0A8K0K0S2"/>
<dbReference type="Proteomes" id="UP000792457">
    <property type="component" value="Unassembled WGS sequence"/>
</dbReference>
<dbReference type="OrthoDB" id="8196103at2759"/>
<accession>A0A8K0K0S2</accession>
<sequence>MTVRAASTRCAVPKSTLGYRVENLLERKEATAKPCCLDNKGMFSRMLDRDQEEILYNHVKALHTYKLTEKLKTKHRFNKETRMGGKDFYYVFINPHLDLRLKIAKLTSLQRAVGFSKDKVNIFFDMLTELMEKYKFNPSRIFNADETGVSCVHNNRLKVMSVKGEKKKKKVGKLTSGERERNVTVLL</sequence>
<reference evidence="1" key="2">
    <citation type="submission" date="2017-10" db="EMBL/GenBank/DDBJ databases">
        <title>Ladona fulva Genome sequencing and assembly.</title>
        <authorList>
            <person name="Murali S."/>
            <person name="Richards S."/>
            <person name="Bandaranaike D."/>
            <person name="Bellair M."/>
            <person name="Blankenburg K."/>
            <person name="Chao H."/>
            <person name="Dinh H."/>
            <person name="Doddapaneni H."/>
            <person name="Dugan-Rocha S."/>
            <person name="Elkadiri S."/>
            <person name="Gnanaolivu R."/>
            <person name="Hernandez B."/>
            <person name="Skinner E."/>
            <person name="Javaid M."/>
            <person name="Lee S."/>
            <person name="Li M."/>
            <person name="Ming W."/>
            <person name="Munidasa M."/>
            <person name="Muniz J."/>
            <person name="Nguyen L."/>
            <person name="Hughes D."/>
            <person name="Osuji N."/>
            <person name="Pu L.-L."/>
            <person name="Puazo M."/>
            <person name="Qu C."/>
            <person name="Quiroz J."/>
            <person name="Raj R."/>
            <person name="Weissenberger G."/>
            <person name="Xin Y."/>
            <person name="Zou X."/>
            <person name="Han Y."/>
            <person name="Worley K."/>
            <person name="Muzny D."/>
            <person name="Gibbs R."/>
        </authorList>
    </citation>
    <scope>NUCLEOTIDE SEQUENCE</scope>
    <source>
        <strain evidence="1">Sampled in the wild</strain>
    </source>
</reference>
<keyword evidence="2" id="KW-1185">Reference proteome</keyword>
<protein>
    <submittedName>
        <fullName evidence="1">Uncharacterized protein</fullName>
    </submittedName>
</protein>
<organism evidence="1 2">
    <name type="scientific">Ladona fulva</name>
    <name type="common">Scarce chaser dragonfly</name>
    <name type="synonym">Libellula fulva</name>
    <dbReference type="NCBI Taxonomy" id="123851"/>
    <lineage>
        <taxon>Eukaryota</taxon>
        <taxon>Metazoa</taxon>
        <taxon>Ecdysozoa</taxon>
        <taxon>Arthropoda</taxon>
        <taxon>Hexapoda</taxon>
        <taxon>Insecta</taxon>
        <taxon>Pterygota</taxon>
        <taxon>Palaeoptera</taxon>
        <taxon>Odonata</taxon>
        <taxon>Epiprocta</taxon>
        <taxon>Anisoptera</taxon>
        <taxon>Libelluloidea</taxon>
        <taxon>Libellulidae</taxon>
        <taxon>Ladona</taxon>
    </lineage>
</organism>